<dbReference type="Proteomes" id="UP001151002">
    <property type="component" value="Unassembled WGS sequence"/>
</dbReference>
<accession>A0ABT4AZF8</accession>
<name>A0ABT4AZF8_9ACTN</name>
<evidence type="ECO:0000259" key="1">
    <source>
        <dbReference type="PROSITE" id="PS50104"/>
    </source>
</evidence>
<evidence type="ECO:0000313" key="3">
    <source>
        <dbReference type="Proteomes" id="UP001151002"/>
    </source>
</evidence>
<dbReference type="SUPFAM" id="SSF52200">
    <property type="entry name" value="Toll/Interleukin receptor TIR domain"/>
    <property type="match status" value="1"/>
</dbReference>
<feature type="domain" description="TIR" evidence="1">
    <location>
        <begin position="7"/>
        <end position="142"/>
    </location>
</feature>
<dbReference type="SUPFAM" id="SSF69322">
    <property type="entry name" value="Tricorn protease domain 2"/>
    <property type="match status" value="1"/>
</dbReference>
<keyword evidence="3" id="KW-1185">Reference proteome</keyword>
<sequence length="587" mass="63809">MPQGSDSRYQLFISYSGSNRELIQPFVEQLEADGFVVFYDQDRGVGLGSLPMNLADKLAASDHVVACLTPEYLSGPWPRFELAIAIAQDPAGDDGRVIPVWFNRDGVVPRTYLAHLTQFDLTRHDPYGRSYGLIRDAIRERLAHPPPPPDRDQVAGIVADALDRPDDPQVVLFKIRLAGRQLAQRACRDLLGQDPGGRSLEALADDLLRSGVLPRDPAAALGRLRAFGGQALRDEPGLDTDETVERALAALRELRDWMFPRPAAAPEQALAPVEHEAASALRLVRVSPVAADMAWPLGDDVLVWDERGGRLRCLRGGEVRWQDTDRIRVRRFATGTRDRVAVGGWEGLVRYFAGDPEPLAALSMDGTVGDLRCTADGLIAGSWRHALWRIDDHGRRTRLGPVQGGVHRVAIFRDGRRFAVAELTGRVTVYHDDHPVHPVPIGGPVADLAYAGPRLVLLTDEAVAGWRVDGVLSAPVPMPGASSLLPVGDRPHCMAVVTGPGPRAELRSVDEYDRHVPELLLRPGETVLGADTTASRLLTRGPAGVVYRRDGAEVASWPDATGAGIAADGRRLAVCRPGRVELLEDPA</sequence>
<dbReference type="Gene3D" id="3.40.50.10140">
    <property type="entry name" value="Toll/interleukin-1 receptor homology (TIR) domain"/>
    <property type="match status" value="1"/>
</dbReference>
<reference evidence="2" key="1">
    <citation type="submission" date="2022-11" db="EMBL/GenBank/DDBJ databases">
        <authorList>
            <person name="Somphong A."/>
            <person name="Phongsopitanun W."/>
        </authorList>
    </citation>
    <scope>NUCLEOTIDE SEQUENCE</scope>
    <source>
        <strain evidence="2">Pm04-4</strain>
    </source>
</reference>
<dbReference type="RefSeq" id="WP_267563754.1">
    <property type="nucleotide sequence ID" value="NZ_JAPNTZ010000005.1"/>
</dbReference>
<proteinExistence type="predicted"/>
<dbReference type="EMBL" id="JAPNTZ010000005">
    <property type="protein sequence ID" value="MCY1139629.1"/>
    <property type="molecule type" value="Genomic_DNA"/>
</dbReference>
<gene>
    <name evidence="2" type="ORF">OWR29_16640</name>
</gene>
<protein>
    <submittedName>
        <fullName evidence="2">Toll/interleukin-1 receptor domain-containing protein</fullName>
    </submittedName>
</protein>
<dbReference type="PROSITE" id="PS50104">
    <property type="entry name" value="TIR"/>
    <property type="match status" value="1"/>
</dbReference>
<dbReference type="InterPro" id="IPR035897">
    <property type="entry name" value="Toll_tir_struct_dom_sf"/>
</dbReference>
<dbReference type="Pfam" id="PF13676">
    <property type="entry name" value="TIR_2"/>
    <property type="match status" value="1"/>
</dbReference>
<keyword evidence="2" id="KW-0675">Receptor</keyword>
<comment type="caution">
    <text evidence="2">The sequence shown here is derived from an EMBL/GenBank/DDBJ whole genome shotgun (WGS) entry which is preliminary data.</text>
</comment>
<dbReference type="InterPro" id="IPR000157">
    <property type="entry name" value="TIR_dom"/>
</dbReference>
<organism evidence="2 3">
    <name type="scientific">Paractinoplanes pyxinae</name>
    <dbReference type="NCBI Taxonomy" id="2997416"/>
    <lineage>
        <taxon>Bacteria</taxon>
        <taxon>Bacillati</taxon>
        <taxon>Actinomycetota</taxon>
        <taxon>Actinomycetes</taxon>
        <taxon>Micromonosporales</taxon>
        <taxon>Micromonosporaceae</taxon>
        <taxon>Paractinoplanes</taxon>
    </lineage>
</organism>
<evidence type="ECO:0000313" key="2">
    <source>
        <dbReference type="EMBL" id="MCY1139629.1"/>
    </source>
</evidence>